<accession>A0A150GBY4</accession>
<gene>
    <name evidence="1" type="ORF">GPECTOR_36g68</name>
</gene>
<keyword evidence="2" id="KW-1185">Reference proteome</keyword>
<protein>
    <submittedName>
        <fullName evidence="1">Uncharacterized protein</fullName>
    </submittedName>
</protein>
<name>A0A150GBY4_GONPE</name>
<sequence length="83" mass="8832">MRAILGYPDDASNAKVERVTISLLQTVKYLMPDEQRHLNALMSYKVTSLNRELLPLLDQAQQLLAGAGQGGPAAKPGGGGGKK</sequence>
<evidence type="ECO:0000313" key="2">
    <source>
        <dbReference type="Proteomes" id="UP000075714"/>
    </source>
</evidence>
<evidence type="ECO:0000313" key="1">
    <source>
        <dbReference type="EMBL" id="KXZ47344.1"/>
    </source>
</evidence>
<proteinExistence type="predicted"/>
<organism evidence="1 2">
    <name type="scientific">Gonium pectorale</name>
    <name type="common">Green alga</name>
    <dbReference type="NCBI Taxonomy" id="33097"/>
    <lineage>
        <taxon>Eukaryota</taxon>
        <taxon>Viridiplantae</taxon>
        <taxon>Chlorophyta</taxon>
        <taxon>core chlorophytes</taxon>
        <taxon>Chlorophyceae</taxon>
        <taxon>CS clade</taxon>
        <taxon>Chlamydomonadales</taxon>
        <taxon>Volvocaceae</taxon>
        <taxon>Gonium</taxon>
    </lineage>
</organism>
<dbReference type="Proteomes" id="UP000075714">
    <property type="component" value="Unassembled WGS sequence"/>
</dbReference>
<dbReference type="EMBL" id="LSYV01000037">
    <property type="protein sequence ID" value="KXZ47344.1"/>
    <property type="molecule type" value="Genomic_DNA"/>
</dbReference>
<comment type="caution">
    <text evidence="1">The sequence shown here is derived from an EMBL/GenBank/DDBJ whole genome shotgun (WGS) entry which is preliminary data.</text>
</comment>
<dbReference type="OrthoDB" id="541315at2759"/>
<reference evidence="2" key="1">
    <citation type="journal article" date="2016" name="Nat. Commun.">
        <title>The Gonium pectorale genome demonstrates co-option of cell cycle regulation during the evolution of multicellularity.</title>
        <authorList>
            <person name="Hanschen E.R."/>
            <person name="Marriage T.N."/>
            <person name="Ferris P.J."/>
            <person name="Hamaji T."/>
            <person name="Toyoda A."/>
            <person name="Fujiyama A."/>
            <person name="Neme R."/>
            <person name="Noguchi H."/>
            <person name="Minakuchi Y."/>
            <person name="Suzuki M."/>
            <person name="Kawai-Toyooka H."/>
            <person name="Smith D.R."/>
            <person name="Sparks H."/>
            <person name="Anderson J."/>
            <person name="Bakaric R."/>
            <person name="Luria V."/>
            <person name="Karger A."/>
            <person name="Kirschner M.W."/>
            <person name="Durand P.M."/>
            <person name="Michod R.E."/>
            <person name="Nozaki H."/>
            <person name="Olson B.J."/>
        </authorList>
    </citation>
    <scope>NUCLEOTIDE SEQUENCE [LARGE SCALE GENOMIC DNA]</scope>
    <source>
        <strain evidence="2">NIES-2863</strain>
    </source>
</reference>
<dbReference type="AlphaFoldDB" id="A0A150GBY4"/>